<organism evidence="1 2">
    <name type="scientific">Listeria newyorkensis</name>
    <dbReference type="NCBI Taxonomy" id="1497681"/>
    <lineage>
        <taxon>Bacteria</taxon>
        <taxon>Bacillati</taxon>
        <taxon>Bacillota</taxon>
        <taxon>Bacilli</taxon>
        <taxon>Bacillales</taxon>
        <taxon>Listeriaceae</taxon>
        <taxon>Listeria</taxon>
    </lineage>
</organism>
<dbReference type="Proteomes" id="UP000236500">
    <property type="component" value="Unassembled WGS sequence"/>
</dbReference>
<sequence>MEEEYNNWKGQEIMATKIQLPSGRVAKHANTIQSTTNTLKLQPKPSVSYSSGSARGLVEGAMEFSQMTASLPTAFQKDTTNLKNVERAFVASEKALGEMLHKGIDWASNKK</sequence>
<evidence type="ECO:0000313" key="2">
    <source>
        <dbReference type="Proteomes" id="UP000236500"/>
    </source>
</evidence>
<accession>A0ABX4XL43</accession>
<name>A0ABX4XL43_9LIST</name>
<protein>
    <submittedName>
        <fullName evidence="1">Uncharacterized protein</fullName>
    </submittedName>
</protein>
<dbReference type="EMBL" id="MPDH01000014">
    <property type="protein sequence ID" value="PNP90609.1"/>
    <property type="molecule type" value="Genomic_DNA"/>
</dbReference>
<gene>
    <name evidence="1" type="ORF">BMT55_11555</name>
</gene>
<proteinExistence type="predicted"/>
<keyword evidence="2" id="KW-1185">Reference proteome</keyword>
<evidence type="ECO:0000313" key="1">
    <source>
        <dbReference type="EMBL" id="PNP90609.1"/>
    </source>
</evidence>
<reference evidence="1 2" key="1">
    <citation type="submission" date="2016-11" db="EMBL/GenBank/DDBJ databases">
        <title>Whole Genome Sequence of Listeria newyorkensis.</title>
        <authorList>
            <person name="Frink S."/>
            <person name="Morales C."/>
            <person name="Kiang D."/>
        </authorList>
    </citation>
    <scope>NUCLEOTIDE SEQUENCE [LARGE SCALE GENOMIC DNA]</scope>
    <source>
        <strain evidence="1 2">F1604011-044</strain>
    </source>
</reference>
<comment type="caution">
    <text evidence="1">The sequence shown here is derived from an EMBL/GenBank/DDBJ whole genome shotgun (WGS) entry which is preliminary data.</text>
</comment>